<dbReference type="InterPro" id="IPR013783">
    <property type="entry name" value="Ig-like_fold"/>
</dbReference>
<dbReference type="AlphaFoldDB" id="A0A8M1PZ69"/>
<keyword evidence="2 10" id="KW-0812">Transmembrane</keyword>
<organism evidence="13">
    <name type="scientific">Danio rerio</name>
    <name type="common">Zebrafish</name>
    <name type="synonym">Brachydanio rerio</name>
    <dbReference type="NCBI Taxonomy" id="7955"/>
    <lineage>
        <taxon>Eukaryota</taxon>
        <taxon>Metazoa</taxon>
        <taxon>Chordata</taxon>
        <taxon>Craniata</taxon>
        <taxon>Vertebrata</taxon>
        <taxon>Euteleostomi</taxon>
        <taxon>Actinopterygii</taxon>
        <taxon>Neopterygii</taxon>
        <taxon>Teleostei</taxon>
        <taxon>Ostariophysi</taxon>
        <taxon>Cypriniformes</taxon>
        <taxon>Danionidae</taxon>
        <taxon>Danioninae</taxon>
        <taxon>Danio</taxon>
    </lineage>
</organism>
<dbReference type="GO" id="GO:0031295">
    <property type="term" value="P:T cell costimulation"/>
    <property type="evidence" value="ECO:0000318"/>
    <property type="project" value="GO_Central"/>
</dbReference>
<dbReference type="GO" id="GO:0007166">
    <property type="term" value="P:cell surface receptor signaling pathway"/>
    <property type="evidence" value="ECO:0000318"/>
    <property type="project" value="GO_Central"/>
</dbReference>
<dbReference type="InterPro" id="IPR036179">
    <property type="entry name" value="Ig-like_dom_sf"/>
</dbReference>
<protein>
    <submittedName>
        <fullName evidence="13">V-set domain-containing T-cell activation inhibitor 1-like</fullName>
    </submittedName>
</protein>
<dbReference type="PROSITE" id="PS50835">
    <property type="entry name" value="IG_LIKE"/>
    <property type="match status" value="1"/>
</dbReference>
<evidence type="ECO:0000256" key="7">
    <source>
        <dbReference type="ARBA" id="ARBA00023180"/>
    </source>
</evidence>
<accession>A0A8M1PZ69</accession>
<dbReference type="GeneTree" id="ENSGT00940000154641"/>
<dbReference type="eggNOG" id="ENOG502S0WS">
    <property type="taxonomic scope" value="Eukaryota"/>
</dbReference>
<name>A0A8M1PZ69_DANRE</name>
<evidence type="ECO:0000256" key="11">
    <source>
        <dbReference type="SAM" id="SignalP"/>
    </source>
</evidence>
<dbReference type="PANTHER" id="PTHR24100:SF145">
    <property type="entry name" value="CD276 ANTIGEN"/>
    <property type="match status" value="1"/>
</dbReference>
<dbReference type="InterPro" id="IPR013106">
    <property type="entry name" value="Ig_V-set"/>
</dbReference>
<keyword evidence="8" id="KW-0393">Immunoglobulin domain</keyword>
<dbReference type="Pfam" id="PF07686">
    <property type="entry name" value="V-set"/>
    <property type="match status" value="1"/>
</dbReference>
<evidence type="ECO:0000313" key="13">
    <source>
        <dbReference type="Ensembl" id="ENSDARP00000100628"/>
    </source>
</evidence>
<dbReference type="Bgee" id="ENSDARG00000074235">
    <property type="expression patterns" value="Expressed in pharyngeal gill and 16 other cell types or tissues"/>
</dbReference>
<gene>
    <name evidence="13" type="primary">LOC797620</name>
</gene>
<dbReference type="HOGENOM" id="CLU_013137_8_1_1"/>
<dbReference type="GO" id="GO:0006955">
    <property type="term" value="P:immune response"/>
    <property type="evidence" value="ECO:0000318"/>
    <property type="project" value="GO_Central"/>
</dbReference>
<feature type="domain" description="Ig-like" evidence="12">
    <location>
        <begin position="31"/>
        <end position="126"/>
    </location>
</feature>
<evidence type="ECO:0000256" key="5">
    <source>
        <dbReference type="ARBA" id="ARBA00023136"/>
    </source>
</evidence>
<dbReference type="OMA" id="CEFEPNA"/>
<evidence type="ECO:0000256" key="6">
    <source>
        <dbReference type="ARBA" id="ARBA00023157"/>
    </source>
</evidence>
<dbReference type="PANTHER" id="PTHR24100">
    <property type="entry name" value="BUTYROPHILIN"/>
    <property type="match status" value="1"/>
</dbReference>
<reference evidence="13" key="1">
    <citation type="submission" date="2011-06" db="UniProtKB">
        <authorList>
            <consortium name="Ensembl"/>
        </authorList>
    </citation>
    <scope>IDENTIFICATION</scope>
    <source>
        <strain evidence="13">Tuebingen</strain>
    </source>
</reference>
<evidence type="ECO:0000256" key="2">
    <source>
        <dbReference type="ARBA" id="ARBA00022692"/>
    </source>
</evidence>
<evidence type="ECO:0000259" key="12">
    <source>
        <dbReference type="PROSITE" id="PS50835"/>
    </source>
</evidence>
<dbReference type="Pfam" id="PF22705">
    <property type="entry name" value="C2-set_3"/>
    <property type="match status" value="1"/>
</dbReference>
<keyword evidence="7" id="KW-0325">Glycoprotein</keyword>
<dbReference type="FunFam" id="2.60.40.10:FF:000088">
    <property type="entry name" value="Butyrophilin subfamily 1 member A1"/>
    <property type="match status" value="1"/>
</dbReference>
<dbReference type="SMART" id="SM00408">
    <property type="entry name" value="IGc2"/>
    <property type="match status" value="1"/>
</dbReference>
<evidence type="ECO:0000256" key="10">
    <source>
        <dbReference type="SAM" id="Phobius"/>
    </source>
</evidence>
<comment type="similarity">
    <text evidence="9">Belongs to the SKINT family.</text>
</comment>
<sequence>MLFFLLLWTLLQCADLFSVNVPSYPVLAVRGATALLSCFFESDSNPSSLVITWQRVEDMRVVHSYYHQKDQLKRQSADYFNRTHLNYNETAKGNASLSIASFGLKDAGIYECVVSNTKGTDKGTLQLIYAAPYSEPRLSIHLKSSNVTVQYETEGFPKPEVLWLNSGGQNLTNHQEVSNTSDEGLYYLKSSYVTENPAINITFMLKNTVAHQELQRHLILNFDEGQSSSSSVAVLSVLCSCLLLSTGVLLYFYFHGKPAHKPTMNNHH</sequence>
<evidence type="ECO:0000256" key="1">
    <source>
        <dbReference type="ARBA" id="ARBA00004370"/>
    </source>
</evidence>
<keyword evidence="6" id="KW-1015">Disulfide bond</keyword>
<keyword evidence="4 10" id="KW-1133">Transmembrane helix</keyword>
<dbReference type="InterPro" id="IPR050504">
    <property type="entry name" value="IgSF_BTN/MOG"/>
</dbReference>
<dbReference type="FunFam" id="2.60.40.10:FF:000142">
    <property type="entry name" value="V-set domain-containing T-cell activation inhibitor 1"/>
    <property type="match status" value="1"/>
</dbReference>
<proteinExistence type="inferred from homology"/>
<dbReference type="InterPro" id="IPR003598">
    <property type="entry name" value="Ig_sub2"/>
</dbReference>
<dbReference type="OrthoDB" id="9983389at2759"/>
<dbReference type="GO" id="GO:0042130">
    <property type="term" value="P:negative regulation of T cell proliferation"/>
    <property type="evidence" value="ECO:0000318"/>
    <property type="project" value="GO_Central"/>
</dbReference>
<dbReference type="SUPFAM" id="SSF48726">
    <property type="entry name" value="Immunoglobulin"/>
    <property type="match status" value="2"/>
</dbReference>
<evidence type="ECO:0000256" key="4">
    <source>
        <dbReference type="ARBA" id="ARBA00022989"/>
    </source>
</evidence>
<dbReference type="InterPro" id="IPR003599">
    <property type="entry name" value="Ig_sub"/>
</dbReference>
<dbReference type="GO" id="GO:0071222">
    <property type="term" value="P:cellular response to lipopolysaccharide"/>
    <property type="evidence" value="ECO:0000318"/>
    <property type="project" value="GO_Central"/>
</dbReference>
<dbReference type="Gene3D" id="2.60.40.10">
    <property type="entry name" value="Immunoglobulins"/>
    <property type="match status" value="2"/>
</dbReference>
<dbReference type="KEGG" id="dre:797620"/>
<dbReference type="PaxDb" id="7955-ENSDARP00000100628"/>
<dbReference type="InterPro" id="IPR053896">
    <property type="entry name" value="BTN3A2-like_Ig-C"/>
</dbReference>
<dbReference type="EMBL" id="CR376783">
    <property type="status" value="NOT_ANNOTATED_CDS"/>
    <property type="molecule type" value="Genomic_DNA"/>
</dbReference>
<reference evidence="13" key="2">
    <citation type="journal article" date="2013" name="Nature">
        <title>The zebrafish reference genome sequence and its relationship to the human genome.</title>
        <authorList>
            <consortium name="Genome Reference Consortium Zebrafish"/>
            <person name="Howe K."/>
            <person name="Clark M.D."/>
            <person name="Torroja C.F."/>
            <person name="Torrance J."/>
            <person name="Berthelot C."/>
            <person name="Muffato M."/>
            <person name="Collins J.E."/>
            <person name="Humphray S."/>
            <person name="McLaren K."/>
            <person name="Matthews L."/>
            <person name="McLaren S."/>
            <person name="Sealy I."/>
            <person name="Caccamo M."/>
            <person name="Churcher C."/>
            <person name="Scott C."/>
            <person name="Barrett J.C."/>
            <person name="Koch R."/>
            <person name="Rauch G.J."/>
            <person name="White S."/>
            <person name="Chow W."/>
            <person name="Kilian B."/>
            <person name="Quintais L.T."/>
            <person name="Guerra-Assuncao J.A."/>
            <person name="Zhou Y."/>
            <person name="Gu Y."/>
            <person name="Yen J."/>
            <person name="Vogel J.H."/>
            <person name="Eyre T."/>
            <person name="Redmond S."/>
            <person name="Banerjee R."/>
            <person name="Chi J."/>
            <person name="Fu B."/>
            <person name="Langley E."/>
            <person name="Maguire S.F."/>
            <person name="Laird G.K."/>
            <person name="Lloyd D."/>
            <person name="Kenyon E."/>
            <person name="Donaldson S."/>
            <person name="Sehra H."/>
            <person name="Almeida-King J."/>
            <person name="Loveland J."/>
            <person name="Trevanion S."/>
            <person name="Jones M."/>
            <person name="Quail M."/>
            <person name="Willey D."/>
            <person name="Hunt A."/>
            <person name="Burton J."/>
            <person name="Sims S."/>
            <person name="McLay K."/>
            <person name="Plumb B."/>
            <person name="Davis J."/>
            <person name="Clee C."/>
            <person name="Oliver K."/>
            <person name="Clark R."/>
            <person name="Riddle C."/>
            <person name="Elliot D."/>
            <person name="Eliott D."/>
            <person name="Threadgold G."/>
            <person name="Harden G."/>
            <person name="Ware D."/>
            <person name="Begum S."/>
            <person name="Mortimore B."/>
            <person name="Mortimer B."/>
            <person name="Kerry G."/>
            <person name="Heath P."/>
            <person name="Phillimore B."/>
            <person name="Tracey A."/>
            <person name="Corby N."/>
            <person name="Dunn M."/>
            <person name="Johnson C."/>
            <person name="Wood J."/>
            <person name="Clark S."/>
            <person name="Pelan S."/>
            <person name="Griffiths G."/>
            <person name="Smith M."/>
            <person name="Glithero R."/>
            <person name="Howden P."/>
            <person name="Barker N."/>
            <person name="Lloyd C."/>
            <person name="Stevens C."/>
            <person name="Harley J."/>
            <person name="Holt K."/>
            <person name="Panagiotidis G."/>
            <person name="Lovell J."/>
            <person name="Beasley H."/>
            <person name="Henderson C."/>
            <person name="Gordon D."/>
            <person name="Auger K."/>
            <person name="Wright D."/>
            <person name="Collins J."/>
            <person name="Raisen C."/>
            <person name="Dyer L."/>
            <person name="Leung K."/>
            <person name="Robertson L."/>
            <person name="Ambridge K."/>
            <person name="Leongamornlert D."/>
            <person name="McGuire S."/>
            <person name="Gilderthorp R."/>
            <person name="Griffiths C."/>
            <person name="Manthravadi D."/>
            <person name="Nichol S."/>
            <person name="Barker G."/>
            <person name="Whitehead S."/>
            <person name="Kay M."/>
            <person name="Brown J."/>
            <person name="Murnane C."/>
            <person name="Gray E."/>
            <person name="Humphries M."/>
            <person name="Sycamore N."/>
            <person name="Barker D."/>
            <person name="Saunders D."/>
            <person name="Wallis J."/>
            <person name="Babbage A."/>
            <person name="Hammond S."/>
            <person name="Mashreghi-Mohammadi M."/>
            <person name="Barr L."/>
            <person name="Martin S."/>
            <person name="Wray P."/>
            <person name="Ellington A."/>
            <person name="Matthews N."/>
            <person name="Ellwood M."/>
            <person name="Woodmansey R."/>
            <person name="Clark G."/>
            <person name="Cooper J."/>
            <person name="Cooper J."/>
            <person name="Tromans A."/>
            <person name="Grafham D."/>
            <person name="Skuce C."/>
            <person name="Pandian R."/>
            <person name="Andrews R."/>
            <person name="Harrison E."/>
            <person name="Kimberley A."/>
            <person name="Garnett J."/>
            <person name="Fosker N."/>
            <person name="Hall R."/>
            <person name="Garner P."/>
            <person name="Kelly D."/>
            <person name="Bird C."/>
            <person name="Palmer S."/>
            <person name="Gehring I."/>
            <person name="Berger A."/>
            <person name="Dooley C.M."/>
            <person name="Ersan-Urun Z."/>
            <person name="Eser C."/>
            <person name="Geiger H."/>
            <person name="Geisler M."/>
            <person name="Karotki L."/>
            <person name="Kirn A."/>
            <person name="Konantz J."/>
            <person name="Konantz M."/>
            <person name="Oberlander M."/>
            <person name="Rudolph-Geiger S."/>
            <person name="Teucke M."/>
            <person name="Lanz C."/>
            <person name="Raddatz G."/>
            <person name="Osoegawa K."/>
            <person name="Zhu B."/>
            <person name="Rapp A."/>
            <person name="Widaa S."/>
            <person name="Langford C."/>
            <person name="Yang F."/>
            <person name="Schuster S.C."/>
            <person name="Carter N.P."/>
            <person name="Harrow J."/>
            <person name="Ning Z."/>
            <person name="Herrero J."/>
            <person name="Searle S.M."/>
            <person name="Enright A."/>
            <person name="Geisler R."/>
            <person name="Plasterk R.H."/>
            <person name="Lee C."/>
            <person name="Westerfield M."/>
            <person name="de Jong P.J."/>
            <person name="Zon L.I."/>
            <person name="Postlethwait J.H."/>
            <person name="Nusslein-Volhard C."/>
            <person name="Hubbard T.J."/>
            <person name="Roest Crollius H."/>
            <person name="Rogers J."/>
            <person name="Stemple D.L."/>
        </authorList>
    </citation>
    <scope>NUCLEOTIDE SEQUENCE [LARGE SCALE GENOMIC DNA]</scope>
    <source>
        <strain evidence="13">Tuebingen</strain>
    </source>
</reference>
<feature type="signal peptide" evidence="11">
    <location>
        <begin position="1"/>
        <end position="16"/>
    </location>
</feature>
<dbReference type="Ensembl" id="ENSDART00000115360.4">
    <property type="protein sequence ID" value="ENSDARP00000100628.2"/>
    <property type="gene ID" value="ENSDARG00000074235.4"/>
</dbReference>
<keyword evidence="5 10" id="KW-0472">Membrane</keyword>
<feature type="chain" id="PRO_5045020468" evidence="11">
    <location>
        <begin position="17"/>
        <end position="268"/>
    </location>
</feature>
<dbReference type="GO" id="GO:0009897">
    <property type="term" value="C:external side of plasma membrane"/>
    <property type="evidence" value="ECO:0000318"/>
    <property type="project" value="GO_Central"/>
</dbReference>
<dbReference type="GO" id="GO:0042110">
    <property type="term" value="P:T cell activation"/>
    <property type="evidence" value="ECO:0007669"/>
    <property type="project" value="UniProtKB-ARBA"/>
</dbReference>
<evidence type="ECO:0000256" key="8">
    <source>
        <dbReference type="ARBA" id="ARBA00023319"/>
    </source>
</evidence>
<accession>E7F5Q2</accession>
<dbReference type="GO" id="GO:0042102">
    <property type="term" value="P:positive regulation of T cell proliferation"/>
    <property type="evidence" value="ECO:0000318"/>
    <property type="project" value="GO_Central"/>
</dbReference>
<dbReference type="InterPro" id="IPR007110">
    <property type="entry name" value="Ig-like_dom"/>
</dbReference>
<keyword evidence="3 11" id="KW-0732">Signal</keyword>
<dbReference type="SMART" id="SM00409">
    <property type="entry name" value="IG"/>
    <property type="match status" value="1"/>
</dbReference>
<evidence type="ECO:0000256" key="9">
    <source>
        <dbReference type="ARBA" id="ARBA00038221"/>
    </source>
</evidence>
<comment type="subcellular location">
    <subcellularLocation>
        <location evidence="1">Membrane</location>
    </subcellularLocation>
</comment>
<feature type="transmembrane region" description="Helical" evidence="10">
    <location>
        <begin position="232"/>
        <end position="254"/>
    </location>
</feature>
<evidence type="ECO:0000256" key="3">
    <source>
        <dbReference type="ARBA" id="ARBA00022729"/>
    </source>
</evidence>